<comment type="caution">
    <text evidence="1">The sequence shown here is derived from an EMBL/GenBank/DDBJ whole genome shotgun (WGS) entry which is preliminary data.</text>
</comment>
<evidence type="ECO:0000313" key="2">
    <source>
        <dbReference type="Proteomes" id="UP000835052"/>
    </source>
</evidence>
<gene>
    <name evidence="1" type="ORF">CAUJ_LOCUS4534</name>
</gene>
<dbReference type="Proteomes" id="UP000835052">
    <property type="component" value="Unassembled WGS sequence"/>
</dbReference>
<dbReference type="AlphaFoldDB" id="A0A8S1GZ65"/>
<proteinExistence type="predicted"/>
<organism evidence="1 2">
    <name type="scientific">Caenorhabditis auriculariae</name>
    <dbReference type="NCBI Taxonomy" id="2777116"/>
    <lineage>
        <taxon>Eukaryota</taxon>
        <taxon>Metazoa</taxon>
        <taxon>Ecdysozoa</taxon>
        <taxon>Nematoda</taxon>
        <taxon>Chromadorea</taxon>
        <taxon>Rhabditida</taxon>
        <taxon>Rhabditina</taxon>
        <taxon>Rhabditomorpha</taxon>
        <taxon>Rhabditoidea</taxon>
        <taxon>Rhabditidae</taxon>
        <taxon>Peloderinae</taxon>
        <taxon>Caenorhabditis</taxon>
    </lineage>
</organism>
<sequence length="82" mass="9293">MKIPRKPFWSLSNCRKGLWAATGKRRGNYSHSHTEITRCALVLSTRVVTMPSLPRSHSLSAYTDGVNNLCDDKFNPENIDED</sequence>
<name>A0A8S1GZ65_9PELO</name>
<protein>
    <submittedName>
        <fullName evidence="1">Uncharacterized protein</fullName>
    </submittedName>
</protein>
<accession>A0A8S1GZ65</accession>
<evidence type="ECO:0000313" key="1">
    <source>
        <dbReference type="EMBL" id="CAD6188615.1"/>
    </source>
</evidence>
<reference evidence="1" key="1">
    <citation type="submission" date="2020-10" db="EMBL/GenBank/DDBJ databases">
        <authorList>
            <person name="Kikuchi T."/>
        </authorList>
    </citation>
    <scope>NUCLEOTIDE SEQUENCE</scope>
    <source>
        <strain evidence="1">NKZ352</strain>
    </source>
</reference>
<keyword evidence="2" id="KW-1185">Reference proteome</keyword>
<dbReference type="EMBL" id="CAJGYM010000008">
    <property type="protein sequence ID" value="CAD6188615.1"/>
    <property type="molecule type" value="Genomic_DNA"/>
</dbReference>